<dbReference type="Proteomes" id="UP000683360">
    <property type="component" value="Unassembled WGS sequence"/>
</dbReference>
<keyword evidence="2" id="KW-1185">Reference proteome</keyword>
<name>A0A8S3PTE5_MYTED</name>
<proteinExistence type="predicted"/>
<dbReference type="AlphaFoldDB" id="A0A8S3PTE5"/>
<reference evidence="1" key="1">
    <citation type="submission" date="2021-03" db="EMBL/GenBank/DDBJ databases">
        <authorList>
            <person name="Bekaert M."/>
        </authorList>
    </citation>
    <scope>NUCLEOTIDE SEQUENCE</scope>
</reference>
<organism evidence="1 2">
    <name type="scientific">Mytilus edulis</name>
    <name type="common">Blue mussel</name>
    <dbReference type="NCBI Taxonomy" id="6550"/>
    <lineage>
        <taxon>Eukaryota</taxon>
        <taxon>Metazoa</taxon>
        <taxon>Spiralia</taxon>
        <taxon>Lophotrochozoa</taxon>
        <taxon>Mollusca</taxon>
        <taxon>Bivalvia</taxon>
        <taxon>Autobranchia</taxon>
        <taxon>Pteriomorphia</taxon>
        <taxon>Mytilida</taxon>
        <taxon>Mytiloidea</taxon>
        <taxon>Mytilidae</taxon>
        <taxon>Mytilinae</taxon>
        <taxon>Mytilus</taxon>
    </lineage>
</organism>
<dbReference type="OrthoDB" id="10470264at2759"/>
<comment type="caution">
    <text evidence="1">The sequence shown here is derived from an EMBL/GenBank/DDBJ whole genome shotgun (WGS) entry which is preliminary data.</text>
</comment>
<sequence>MCKNIVGSENHVNTIRLMNAVCDNVSRDKTRVDIASGSFGEGLQMLGSDLDILWVLQFIEVRDTTTSKVVNPIKPYLSLTTYDTKPGFAMLRLVSSPYSALGVEHNDISRVVYNLISCTSKTLNIIHAYFMSVVCRNKCQSMYVSSVVSNKNQYKQHHTSLGYLLMNINHDAVSGWLMIASHFYMQKQYKKFHFIYIIEVYT</sequence>
<dbReference type="EMBL" id="CAJPWZ010000110">
    <property type="protein sequence ID" value="CAG2185946.1"/>
    <property type="molecule type" value="Genomic_DNA"/>
</dbReference>
<protein>
    <submittedName>
        <fullName evidence="1">Uncharacterized protein</fullName>
    </submittedName>
</protein>
<accession>A0A8S3PTE5</accession>
<evidence type="ECO:0000313" key="2">
    <source>
        <dbReference type="Proteomes" id="UP000683360"/>
    </source>
</evidence>
<gene>
    <name evidence="1" type="ORF">MEDL_1513</name>
</gene>
<evidence type="ECO:0000313" key="1">
    <source>
        <dbReference type="EMBL" id="CAG2185946.1"/>
    </source>
</evidence>